<gene>
    <name evidence="1" type="ORF">SCLCIDRAFT_33030</name>
</gene>
<reference evidence="1 2" key="1">
    <citation type="submission" date="2014-04" db="EMBL/GenBank/DDBJ databases">
        <authorList>
            <consortium name="DOE Joint Genome Institute"/>
            <person name="Kuo A."/>
            <person name="Kohler A."/>
            <person name="Nagy L.G."/>
            <person name="Floudas D."/>
            <person name="Copeland A."/>
            <person name="Barry K.W."/>
            <person name="Cichocki N."/>
            <person name="Veneault-Fourrey C."/>
            <person name="LaButti K."/>
            <person name="Lindquist E.A."/>
            <person name="Lipzen A."/>
            <person name="Lundell T."/>
            <person name="Morin E."/>
            <person name="Murat C."/>
            <person name="Sun H."/>
            <person name="Tunlid A."/>
            <person name="Henrissat B."/>
            <person name="Grigoriev I.V."/>
            <person name="Hibbett D.S."/>
            <person name="Martin F."/>
            <person name="Nordberg H.P."/>
            <person name="Cantor M.N."/>
            <person name="Hua S.X."/>
        </authorList>
    </citation>
    <scope>NUCLEOTIDE SEQUENCE [LARGE SCALE GENOMIC DNA]</scope>
    <source>
        <strain evidence="1 2">Foug A</strain>
    </source>
</reference>
<dbReference type="EMBL" id="KN822232">
    <property type="protein sequence ID" value="KIM51934.1"/>
    <property type="molecule type" value="Genomic_DNA"/>
</dbReference>
<protein>
    <submittedName>
        <fullName evidence="1">Uncharacterized protein</fullName>
    </submittedName>
</protein>
<dbReference type="Proteomes" id="UP000053989">
    <property type="component" value="Unassembled WGS sequence"/>
</dbReference>
<dbReference type="HOGENOM" id="CLU_3107747_0_0_1"/>
<dbReference type="AlphaFoldDB" id="A0A0C3D691"/>
<evidence type="ECO:0000313" key="2">
    <source>
        <dbReference type="Proteomes" id="UP000053989"/>
    </source>
</evidence>
<reference evidence="2" key="2">
    <citation type="submission" date="2015-01" db="EMBL/GenBank/DDBJ databases">
        <title>Evolutionary Origins and Diversification of the Mycorrhizal Mutualists.</title>
        <authorList>
            <consortium name="DOE Joint Genome Institute"/>
            <consortium name="Mycorrhizal Genomics Consortium"/>
            <person name="Kohler A."/>
            <person name="Kuo A."/>
            <person name="Nagy L.G."/>
            <person name="Floudas D."/>
            <person name="Copeland A."/>
            <person name="Barry K.W."/>
            <person name="Cichocki N."/>
            <person name="Veneault-Fourrey C."/>
            <person name="LaButti K."/>
            <person name="Lindquist E.A."/>
            <person name="Lipzen A."/>
            <person name="Lundell T."/>
            <person name="Morin E."/>
            <person name="Murat C."/>
            <person name="Riley R."/>
            <person name="Ohm R."/>
            <person name="Sun H."/>
            <person name="Tunlid A."/>
            <person name="Henrissat B."/>
            <person name="Grigoriev I.V."/>
            <person name="Hibbett D.S."/>
            <person name="Martin F."/>
        </authorList>
    </citation>
    <scope>NUCLEOTIDE SEQUENCE [LARGE SCALE GENOMIC DNA]</scope>
    <source>
        <strain evidence="2">Foug A</strain>
    </source>
</reference>
<keyword evidence="2" id="KW-1185">Reference proteome</keyword>
<dbReference type="InParanoid" id="A0A0C3D691"/>
<organism evidence="1 2">
    <name type="scientific">Scleroderma citrinum Foug A</name>
    <dbReference type="NCBI Taxonomy" id="1036808"/>
    <lineage>
        <taxon>Eukaryota</taxon>
        <taxon>Fungi</taxon>
        <taxon>Dikarya</taxon>
        <taxon>Basidiomycota</taxon>
        <taxon>Agaricomycotina</taxon>
        <taxon>Agaricomycetes</taxon>
        <taxon>Agaricomycetidae</taxon>
        <taxon>Boletales</taxon>
        <taxon>Sclerodermatineae</taxon>
        <taxon>Sclerodermataceae</taxon>
        <taxon>Scleroderma</taxon>
    </lineage>
</organism>
<evidence type="ECO:0000313" key="1">
    <source>
        <dbReference type="EMBL" id="KIM51934.1"/>
    </source>
</evidence>
<sequence>MASFNTCGCGNHTPACCSLQVDIIVANVPCGHTSSSSSSFCGSDIKLPVGV</sequence>
<proteinExistence type="predicted"/>
<accession>A0A0C3D691</accession>
<name>A0A0C3D691_9AGAM</name>